<feature type="compositionally biased region" description="Low complexity" evidence="1">
    <location>
        <begin position="1"/>
        <end position="10"/>
    </location>
</feature>
<evidence type="ECO:0000313" key="3">
    <source>
        <dbReference type="Proteomes" id="UP000594262"/>
    </source>
</evidence>
<organism evidence="2 3">
    <name type="scientific">Clytia hemisphaerica</name>
    <dbReference type="NCBI Taxonomy" id="252671"/>
    <lineage>
        <taxon>Eukaryota</taxon>
        <taxon>Metazoa</taxon>
        <taxon>Cnidaria</taxon>
        <taxon>Hydrozoa</taxon>
        <taxon>Hydroidolina</taxon>
        <taxon>Leptothecata</taxon>
        <taxon>Obeliida</taxon>
        <taxon>Clytiidae</taxon>
        <taxon>Clytia</taxon>
    </lineage>
</organism>
<proteinExistence type="predicted"/>
<sequence length="100" mass="11252">MLSQKLQQKSKSLDVSADTSVKRSLPKKQISMTDPLQSKRQNFLRSHIDLDSSYNMSGSPPGHMDTVHSKMTKDATNFTAKQGQCSNAEKGLLRRFMHVQ</sequence>
<dbReference type="EnsemblMetazoa" id="CLYHEMT011966.1">
    <property type="protein sequence ID" value="CLYHEMP011966.1"/>
    <property type="gene ID" value="CLYHEMG011966"/>
</dbReference>
<dbReference type="Proteomes" id="UP000594262">
    <property type="component" value="Unplaced"/>
</dbReference>
<feature type="region of interest" description="Disordered" evidence="1">
    <location>
        <begin position="1"/>
        <end position="37"/>
    </location>
</feature>
<evidence type="ECO:0000256" key="1">
    <source>
        <dbReference type="SAM" id="MobiDB-lite"/>
    </source>
</evidence>
<protein>
    <submittedName>
        <fullName evidence="2">Uncharacterized protein</fullName>
    </submittedName>
</protein>
<evidence type="ECO:0000313" key="2">
    <source>
        <dbReference type="EnsemblMetazoa" id="CLYHEMP011966.1"/>
    </source>
</evidence>
<accession>A0A7M5V969</accession>
<dbReference type="AlphaFoldDB" id="A0A7M5V969"/>
<name>A0A7M5V969_9CNID</name>
<reference evidence="2" key="1">
    <citation type="submission" date="2021-01" db="UniProtKB">
        <authorList>
            <consortium name="EnsemblMetazoa"/>
        </authorList>
    </citation>
    <scope>IDENTIFICATION</scope>
</reference>
<keyword evidence="3" id="KW-1185">Reference proteome</keyword>